<evidence type="ECO:0000256" key="7">
    <source>
        <dbReference type="ARBA" id="ARBA00049183"/>
    </source>
</evidence>
<feature type="site" description="Transition state stabilizer" evidence="9">
    <location>
        <position position="194"/>
    </location>
</feature>
<keyword evidence="10" id="KW-0448">Lipopolysaccharide biosynthesis</keyword>
<reference evidence="13" key="1">
    <citation type="submission" date="2016-10" db="EMBL/GenBank/DDBJ databases">
        <authorList>
            <person name="Varghese N."/>
            <person name="Submissions S."/>
        </authorList>
    </citation>
    <scope>NUCLEOTIDE SEQUENCE [LARGE SCALE GENOMIC DNA]</scope>
    <source>
        <strain evidence="13">DSM 10146</strain>
    </source>
</reference>
<dbReference type="InterPro" id="IPR038107">
    <property type="entry name" value="Glycos_transf_N_sf"/>
</dbReference>
<organism evidence="12 13">
    <name type="scientific">Salipiger thiooxidans</name>
    <dbReference type="NCBI Taxonomy" id="282683"/>
    <lineage>
        <taxon>Bacteria</taxon>
        <taxon>Pseudomonadati</taxon>
        <taxon>Pseudomonadota</taxon>
        <taxon>Alphaproteobacteria</taxon>
        <taxon>Rhodobacterales</taxon>
        <taxon>Roseobacteraceae</taxon>
        <taxon>Salipiger</taxon>
    </lineage>
</organism>
<sequence>MLLYRLLVTIFALGVLARLVLKRDWQALQQRLARSPAEPGPHLWLHAASNGELASIRPVIDALRADRPDLPLLVTCNSTTGVALAERWGLPARLAPLDLWWVARRMHRDWDVRAHLTMESELWPHRTLACPGPVFIMGGRLSEATARGWRMLGGLHRRLLQRIAFVSAQETGSATRYREAGLPEAAAGPVVDLKALYAADPRHDVALEAVFDRARTWLAASTHKGEEEQVLAAHKLAREAEPGLRLILAPRHPRRGDEVEALIRDSGLDCARRSRDEPPAGADIYLADTMGEMPLFYGLAGRVFIGGTLTDRGGHTPYEPAAYGAALLRGPDVAKHRPGFDRLEAANAALTVADAEALAAGLNALSDPEKQSAMGAAAQAALRPQADARELVGAITQRLDAAS</sequence>
<dbReference type="GO" id="GO:0009244">
    <property type="term" value="P:lipopolysaccharide core region biosynthetic process"/>
    <property type="evidence" value="ECO:0007669"/>
    <property type="project" value="UniProtKB-UniRule"/>
</dbReference>
<dbReference type="UniPathway" id="UPA00958"/>
<dbReference type="InterPro" id="IPR039901">
    <property type="entry name" value="Kdotransferase"/>
</dbReference>
<dbReference type="GO" id="GO:0043842">
    <property type="term" value="F:Kdo transferase activity"/>
    <property type="evidence" value="ECO:0007669"/>
    <property type="project" value="UniProtKB-EC"/>
</dbReference>
<comment type="function">
    <text evidence="1 10">Involved in lipopolysaccharide (LPS) biosynthesis. Catalyzes the transfer of 3-deoxy-D-manno-octulosonate (Kdo) residue(s) from CMP-Kdo to lipid IV(A), the tetraacyldisaccharide-1,4'-bisphosphate precursor of lipid A.</text>
</comment>
<dbReference type="EMBL" id="FNAV01000002">
    <property type="protein sequence ID" value="SDE29774.1"/>
    <property type="molecule type" value="Genomic_DNA"/>
</dbReference>
<keyword evidence="13" id="KW-1185">Reference proteome</keyword>
<dbReference type="STRING" id="282683.SAMN04488105_102348"/>
<evidence type="ECO:0000259" key="11">
    <source>
        <dbReference type="Pfam" id="PF04413"/>
    </source>
</evidence>
<accession>A0A1G7BRL7</accession>
<gene>
    <name evidence="12" type="ORF">SAMN04488105_102348</name>
</gene>
<dbReference type="GO" id="GO:0009245">
    <property type="term" value="P:lipid A biosynthetic process"/>
    <property type="evidence" value="ECO:0007669"/>
    <property type="project" value="TreeGrafter"/>
</dbReference>
<keyword evidence="10" id="KW-0472">Membrane</keyword>
<evidence type="ECO:0000256" key="8">
    <source>
        <dbReference type="PIRSR" id="PIRSR639901-1"/>
    </source>
</evidence>
<dbReference type="OrthoDB" id="9789797at2"/>
<dbReference type="PANTHER" id="PTHR42755">
    <property type="entry name" value="3-DEOXY-MANNO-OCTULOSONATE CYTIDYLYLTRANSFERASE"/>
    <property type="match status" value="1"/>
</dbReference>
<name>A0A1G7BRL7_9RHOB</name>
<dbReference type="GO" id="GO:0005886">
    <property type="term" value="C:plasma membrane"/>
    <property type="evidence" value="ECO:0007669"/>
    <property type="project" value="UniProtKB-SubCell"/>
</dbReference>
<evidence type="ECO:0000256" key="1">
    <source>
        <dbReference type="ARBA" id="ARBA00003394"/>
    </source>
</evidence>
<comment type="catalytic activity">
    <reaction evidence="7 10">
        <text>lipid IVA (E. coli) + CMP-3-deoxy-beta-D-manno-octulosonate = alpha-Kdo-(2-&gt;6)-lipid IVA (E. coli) + CMP + H(+)</text>
        <dbReference type="Rhea" id="RHEA:28066"/>
        <dbReference type="ChEBI" id="CHEBI:15378"/>
        <dbReference type="ChEBI" id="CHEBI:58603"/>
        <dbReference type="ChEBI" id="CHEBI:60364"/>
        <dbReference type="ChEBI" id="CHEBI:60377"/>
        <dbReference type="ChEBI" id="CHEBI:85987"/>
        <dbReference type="EC" id="2.4.99.12"/>
    </reaction>
</comment>
<evidence type="ECO:0000313" key="12">
    <source>
        <dbReference type="EMBL" id="SDE29774.1"/>
    </source>
</evidence>
<dbReference type="PANTHER" id="PTHR42755:SF1">
    <property type="entry name" value="3-DEOXY-D-MANNO-OCTULOSONIC ACID TRANSFERASE, MITOCHONDRIAL-RELATED"/>
    <property type="match status" value="1"/>
</dbReference>
<evidence type="ECO:0000256" key="4">
    <source>
        <dbReference type="ARBA" id="ARBA00019077"/>
    </source>
</evidence>
<protein>
    <recommendedName>
        <fullName evidence="4 10">3-deoxy-D-manno-octulosonic acid transferase</fullName>
        <shortName evidence="10">Kdo transferase</shortName>
        <ecNumber evidence="3 10">2.4.99.12</ecNumber>
    </recommendedName>
    <alternativeName>
        <fullName evidence="6 10">Lipid IV(A) 3-deoxy-D-manno-octulosonic acid transferase</fullName>
    </alternativeName>
</protein>
<proteinExistence type="inferred from homology"/>
<dbReference type="EC" id="2.4.99.12" evidence="3 10"/>
<keyword evidence="10" id="KW-1003">Cell membrane</keyword>
<evidence type="ECO:0000256" key="10">
    <source>
        <dbReference type="RuleBase" id="RU365103"/>
    </source>
</evidence>
<evidence type="ECO:0000256" key="3">
    <source>
        <dbReference type="ARBA" id="ARBA00012621"/>
    </source>
</evidence>
<comment type="pathway">
    <text evidence="2 10">Bacterial outer membrane biogenesis; LPS core biosynthesis.</text>
</comment>
<evidence type="ECO:0000256" key="2">
    <source>
        <dbReference type="ARBA" id="ARBA00004713"/>
    </source>
</evidence>
<evidence type="ECO:0000313" key="13">
    <source>
        <dbReference type="Proteomes" id="UP000198994"/>
    </source>
</evidence>
<comment type="subcellular location">
    <subcellularLocation>
        <location evidence="10">Cell membrane</location>
    </subcellularLocation>
</comment>
<dbReference type="Proteomes" id="UP000198994">
    <property type="component" value="Unassembled WGS sequence"/>
</dbReference>
<keyword evidence="5 10" id="KW-0808">Transferase</keyword>
<feature type="domain" description="3-deoxy-D-manno-octulosonic-acid transferase N-terminal" evidence="11">
    <location>
        <begin position="27"/>
        <end position="194"/>
    </location>
</feature>
<dbReference type="Gene3D" id="3.40.50.2000">
    <property type="entry name" value="Glycogen Phosphorylase B"/>
    <property type="match status" value="1"/>
</dbReference>
<evidence type="ECO:0000256" key="9">
    <source>
        <dbReference type="PIRSR" id="PIRSR639901-2"/>
    </source>
</evidence>
<dbReference type="InterPro" id="IPR007507">
    <property type="entry name" value="Glycos_transf_N"/>
</dbReference>
<evidence type="ECO:0000256" key="6">
    <source>
        <dbReference type="ARBA" id="ARBA00031445"/>
    </source>
</evidence>
<dbReference type="Pfam" id="PF04413">
    <property type="entry name" value="Glycos_transf_N"/>
    <property type="match status" value="1"/>
</dbReference>
<dbReference type="RefSeq" id="WP_089955641.1">
    <property type="nucleotide sequence ID" value="NZ_FNAV01000002.1"/>
</dbReference>
<evidence type="ECO:0000256" key="5">
    <source>
        <dbReference type="ARBA" id="ARBA00022679"/>
    </source>
</evidence>
<dbReference type="AlphaFoldDB" id="A0A1G7BRL7"/>
<feature type="site" description="Transition state stabilizer" evidence="9">
    <location>
        <position position="119"/>
    </location>
</feature>
<feature type="active site" description="Proton acceptor" evidence="8">
    <location>
        <position position="52"/>
    </location>
</feature>
<comment type="similarity">
    <text evidence="10">Belongs to the glycosyltransferase group 1 family.</text>
</comment>
<dbReference type="Gene3D" id="3.40.50.11720">
    <property type="entry name" value="3-Deoxy-D-manno-octulosonic-acid transferase, N-terminal domain"/>
    <property type="match status" value="1"/>
</dbReference>